<feature type="compositionally biased region" description="Polar residues" evidence="1">
    <location>
        <begin position="641"/>
        <end position="657"/>
    </location>
</feature>
<proteinExistence type="predicted"/>
<feature type="compositionally biased region" description="Low complexity" evidence="1">
    <location>
        <begin position="260"/>
        <end position="272"/>
    </location>
</feature>
<comment type="caution">
    <text evidence="2">The sequence shown here is derived from an EMBL/GenBank/DDBJ whole genome shotgun (WGS) entry which is preliminary data.</text>
</comment>
<keyword evidence="3" id="KW-1185">Reference proteome</keyword>
<protein>
    <submittedName>
        <fullName evidence="2">Putative c-x8-c-x5-c-x3-h type zinc finger protein</fullName>
    </submittedName>
</protein>
<feature type="region of interest" description="Disordered" evidence="1">
    <location>
        <begin position="25"/>
        <end position="67"/>
    </location>
</feature>
<feature type="compositionally biased region" description="Basic and acidic residues" evidence="1">
    <location>
        <begin position="296"/>
        <end position="306"/>
    </location>
</feature>
<gene>
    <name evidence="2" type="ORF">UCDDA912_g07481</name>
</gene>
<dbReference type="STRING" id="1214573.A0A0G2FDB5"/>
<feature type="compositionally biased region" description="Basic and acidic residues" evidence="1">
    <location>
        <begin position="430"/>
        <end position="447"/>
    </location>
</feature>
<feature type="region of interest" description="Disordered" evidence="1">
    <location>
        <begin position="575"/>
        <end position="611"/>
    </location>
</feature>
<accession>A0A0G2FDB5</accession>
<reference evidence="2 3" key="2">
    <citation type="submission" date="2015-05" db="EMBL/GenBank/DDBJ databases">
        <authorList>
            <person name="Morales-Cruz A."/>
            <person name="Amrine K.C."/>
            <person name="Cantu D."/>
        </authorList>
    </citation>
    <scope>NUCLEOTIDE SEQUENCE [LARGE SCALE GENOMIC DNA]</scope>
    <source>
        <strain evidence="2">DA912</strain>
    </source>
</reference>
<dbReference type="AlphaFoldDB" id="A0A0G2FDB5"/>
<name>A0A0G2FDB5_9PEZI</name>
<feature type="region of interest" description="Disordered" evidence="1">
    <location>
        <begin position="1"/>
        <end position="20"/>
    </location>
</feature>
<feature type="region of interest" description="Disordered" evidence="1">
    <location>
        <begin position="694"/>
        <end position="713"/>
    </location>
</feature>
<dbReference type="Proteomes" id="UP000034680">
    <property type="component" value="Unassembled WGS sequence"/>
</dbReference>
<feature type="region of interest" description="Disordered" evidence="1">
    <location>
        <begin position="238"/>
        <end position="338"/>
    </location>
</feature>
<feature type="compositionally biased region" description="Basic residues" evidence="1">
    <location>
        <begin position="51"/>
        <end position="60"/>
    </location>
</feature>
<reference evidence="2 3" key="1">
    <citation type="submission" date="2015-05" db="EMBL/GenBank/DDBJ databases">
        <title>Distinctive expansion of gene families associated with plant cell wall degradation and secondary metabolism in the genomes of grapevine trunk pathogens.</title>
        <authorList>
            <person name="Lawrence D.P."/>
            <person name="Travadon R."/>
            <person name="Rolshausen P.E."/>
            <person name="Baumgartner K."/>
        </authorList>
    </citation>
    <scope>NUCLEOTIDE SEQUENCE [LARGE SCALE GENOMIC DNA]</scope>
    <source>
        <strain evidence="2">DA912</strain>
    </source>
</reference>
<feature type="compositionally biased region" description="Basic and acidic residues" evidence="1">
    <location>
        <begin position="35"/>
        <end position="50"/>
    </location>
</feature>
<dbReference type="OrthoDB" id="4347at2759"/>
<evidence type="ECO:0000313" key="3">
    <source>
        <dbReference type="Proteomes" id="UP000034680"/>
    </source>
</evidence>
<evidence type="ECO:0000313" key="2">
    <source>
        <dbReference type="EMBL" id="KKY32587.1"/>
    </source>
</evidence>
<sequence length="798" mass="87489">MQEWSKALDKDDIAGQNDQEQRLKQHFGGHVPVHYAERMRETVAAKERASRKPGPKRSKTRPADEADAAEWDSIGVAYLTKSNPSGAEIGAAVAAYGKLIRGLTSEFQTTKQKLKSAKEGDVAALKEKVARRLEIICRAVEGANKWGDHQVLANLGGNQKLISDFVTCLIHANNSADHNGKAAKAVLRLMSEVTTMEREFLMTNLQFAKISKKFESKGDADVKELVKKIKENLKSKEEVLKDGQLEGVEGTSTPDPPSAPSKSAPAPSGAIADGPKKKISSTTAAKVPPTVSTAKRPRDEDSDTKSAKRVAAEPSTSQAHPPGHKSAPSKVAVSAPTATTAQSKLFSGSGMLGAKAKLVSKSAPKAPLVKPEGGLSKVEVKKEGGPPRPEVTKTRKAEPTKDDAPVTSKFGGIGSLLEEISKPKAAGRTTPEKESKVKKDETPEERARRLRKEKRRHLRVTWKEDDALTEVRLFHRESLEDEGRASNMIRDARDDRSEGMVLKQGLQGGTQLEDEDEEDELPYRPWFEPPGINFSSIPHERRDKQFVTRGGLLSFETEQQKAVAERENKELMVVYTDPSDIPPTPKSPHTQPQEDTEMQSGSVASLPQDGPQLAEIHLRWSEASSRGLSWARLNALRRAQKGQTPSSGAAVQSNMHPSASGAFDPTATAIHQKMSKEDRVFALLASEQVKKWMDPKPYDPANPMTRRRHDYADPGTQTAADLVEDVAERLKGKPAPPTEPPEWMRHDAAKLQVKRQTNPNGRNSQRTVVNRLKTTVITTEIEMRIMQDAGIKAAEENM</sequence>
<feature type="region of interest" description="Disordered" evidence="1">
    <location>
        <begin position="360"/>
        <end position="455"/>
    </location>
</feature>
<feature type="compositionally biased region" description="Basic and acidic residues" evidence="1">
    <location>
        <begin position="378"/>
        <end position="404"/>
    </location>
</feature>
<feature type="compositionally biased region" description="Polar residues" evidence="1">
    <location>
        <begin position="587"/>
        <end position="605"/>
    </location>
</feature>
<feature type="region of interest" description="Disordered" evidence="1">
    <location>
        <begin position="639"/>
        <end position="664"/>
    </location>
</feature>
<feature type="region of interest" description="Disordered" evidence="1">
    <location>
        <begin position="485"/>
        <end position="541"/>
    </location>
</feature>
<evidence type="ECO:0000256" key="1">
    <source>
        <dbReference type="SAM" id="MobiDB-lite"/>
    </source>
</evidence>
<feature type="compositionally biased region" description="Basic and acidic residues" evidence="1">
    <location>
        <begin position="485"/>
        <end position="498"/>
    </location>
</feature>
<organism evidence="2 3">
    <name type="scientific">Diaporthe ampelina</name>
    <dbReference type="NCBI Taxonomy" id="1214573"/>
    <lineage>
        <taxon>Eukaryota</taxon>
        <taxon>Fungi</taxon>
        <taxon>Dikarya</taxon>
        <taxon>Ascomycota</taxon>
        <taxon>Pezizomycotina</taxon>
        <taxon>Sordariomycetes</taxon>
        <taxon>Sordariomycetidae</taxon>
        <taxon>Diaporthales</taxon>
        <taxon>Diaporthaceae</taxon>
        <taxon>Diaporthe</taxon>
    </lineage>
</organism>
<dbReference type="EMBL" id="LCUC01000297">
    <property type="protein sequence ID" value="KKY32587.1"/>
    <property type="molecule type" value="Genomic_DNA"/>
</dbReference>